<evidence type="ECO:0000313" key="9">
    <source>
        <dbReference type="EMBL" id="MBZ7987482.1"/>
    </source>
</evidence>
<dbReference type="InterPro" id="IPR052017">
    <property type="entry name" value="TSUP"/>
</dbReference>
<accession>A0ABS7WRV9</accession>
<dbReference type="Proteomes" id="UP000786183">
    <property type="component" value="Unassembled WGS sequence"/>
</dbReference>
<name>A0ABS7WRV9_9BACT</name>
<evidence type="ECO:0000313" key="10">
    <source>
        <dbReference type="Proteomes" id="UP000786183"/>
    </source>
</evidence>
<proteinExistence type="inferred from homology"/>
<reference evidence="9 10" key="1">
    <citation type="submission" date="2020-07" db="EMBL/GenBank/DDBJ databases">
        <title>Transfer of Campylobacter canadensis to the novel genus Avispirillum gen. nov., that also includes two novel species recovered from migratory waterfowl: Avispirillum anseris sp. nov. and Avispirillum brantae sp. nov.</title>
        <authorList>
            <person name="Miller W.G."/>
            <person name="Chapman M.H."/>
            <person name="Yee E."/>
            <person name="Inglis G.D."/>
        </authorList>
    </citation>
    <scope>NUCLEOTIDE SEQUENCE [LARGE SCALE GENOMIC DNA]</scope>
    <source>
        <strain evidence="9 10">L283</strain>
    </source>
</reference>
<organism evidence="9 10">
    <name type="scientific">Campylobacter canadensis</name>
    <dbReference type="NCBI Taxonomy" id="449520"/>
    <lineage>
        <taxon>Bacteria</taxon>
        <taxon>Pseudomonadati</taxon>
        <taxon>Campylobacterota</taxon>
        <taxon>Epsilonproteobacteria</taxon>
        <taxon>Campylobacterales</taxon>
        <taxon>Campylobacteraceae</taxon>
        <taxon>Campylobacter</taxon>
    </lineage>
</organism>
<keyword evidence="10" id="KW-1185">Reference proteome</keyword>
<evidence type="ECO:0000256" key="1">
    <source>
        <dbReference type="ARBA" id="ARBA00004651"/>
    </source>
</evidence>
<feature type="transmembrane region" description="Helical" evidence="8">
    <location>
        <begin position="186"/>
        <end position="216"/>
    </location>
</feature>
<evidence type="ECO:0000256" key="3">
    <source>
        <dbReference type="ARBA" id="ARBA00022448"/>
    </source>
</evidence>
<evidence type="ECO:0000256" key="8">
    <source>
        <dbReference type="RuleBase" id="RU363041"/>
    </source>
</evidence>
<dbReference type="RefSeq" id="WP_172233555.1">
    <property type="nucleotide sequence ID" value="NZ_CP035946.1"/>
</dbReference>
<feature type="transmembrane region" description="Helical" evidence="8">
    <location>
        <begin position="228"/>
        <end position="246"/>
    </location>
</feature>
<comment type="similarity">
    <text evidence="2 8">Belongs to the 4-toluene sulfonate uptake permease (TSUP) (TC 2.A.102) family.</text>
</comment>
<keyword evidence="6 8" id="KW-1133">Transmembrane helix</keyword>
<keyword evidence="3" id="KW-0813">Transport</keyword>
<keyword evidence="7 8" id="KW-0472">Membrane</keyword>
<sequence>MQLDILEYILAFFAAFFGGFIDAIIGGGGLITLPVILAIGLNPTLAIATSKLQASMGALSALFALRKQIQFKKLSLGILCSAIFAALGSFTVLKIDSSILKPIVISLLVLVFIYTILKPDLGQYNKQAKMKMSVFLLIFASILGFYDGFIGPGTGSFYIFAFVSIMGCNIKEASINTKALNATSNIVSLIFFAFFYEILIKLGLIMGIGGILGAYFGAKMLLKVNINIVKKLFYLIVFATIIKLIFF</sequence>
<dbReference type="PANTHER" id="PTHR30269">
    <property type="entry name" value="TRANSMEMBRANE PROTEIN YFCA"/>
    <property type="match status" value="1"/>
</dbReference>
<feature type="transmembrane region" description="Helical" evidence="8">
    <location>
        <begin position="12"/>
        <end position="39"/>
    </location>
</feature>
<evidence type="ECO:0000256" key="4">
    <source>
        <dbReference type="ARBA" id="ARBA00022475"/>
    </source>
</evidence>
<feature type="transmembrane region" description="Helical" evidence="8">
    <location>
        <begin position="74"/>
        <end position="93"/>
    </location>
</feature>
<dbReference type="EMBL" id="JACGBB010000009">
    <property type="protein sequence ID" value="MBZ7987482.1"/>
    <property type="molecule type" value="Genomic_DNA"/>
</dbReference>
<dbReference type="InterPro" id="IPR002781">
    <property type="entry name" value="TM_pro_TauE-like"/>
</dbReference>
<keyword evidence="4 8" id="KW-1003">Cell membrane</keyword>
<feature type="transmembrane region" description="Helical" evidence="8">
    <location>
        <begin position="99"/>
        <end position="117"/>
    </location>
</feature>
<feature type="transmembrane region" description="Helical" evidence="8">
    <location>
        <begin position="129"/>
        <end position="149"/>
    </location>
</feature>
<dbReference type="Pfam" id="PF01925">
    <property type="entry name" value="TauE"/>
    <property type="match status" value="1"/>
</dbReference>
<evidence type="ECO:0000256" key="7">
    <source>
        <dbReference type="ARBA" id="ARBA00023136"/>
    </source>
</evidence>
<evidence type="ECO:0000256" key="6">
    <source>
        <dbReference type="ARBA" id="ARBA00022989"/>
    </source>
</evidence>
<gene>
    <name evidence="9" type="ORF">AVCANL283_05125</name>
</gene>
<protein>
    <recommendedName>
        <fullName evidence="8">Probable membrane transporter protein</fullName>
    </recommendedName>
</protein>
<keyword evidence="5 8" id="KW-0812">Transmembrane</keyword>
<comment type="subcellular location">
    <subcellularLocation>
        <location evidence="1 8">Cell membrane</location>
        <topology evidence="1 8">Multi-pass membrane protein</topology>
    </subcellularLocation>
</comment>
<evidence type="ECO:0000256" key="5">
    <source>
        <dbReference type="ARBA" id="ARBA00022692"/>
    </source>
</evidence>
<comment type="caution">
    <text evidence="9">The sequence shown here is derived from an EMBL/GenBank/DDBJ whole genome shotgun (WGS) entry which is preliminary data.</text>
</comment>
<evidence type="ECO:0000256" key="2">
    <source>
        <dbReference type="ARBA" id="ARBA00009142"/>
    </source>
</evidence>
<dbReference type="PANTHER" id="PTHR30269:SF0">
    <property type="entry name" value="MEMBRANE TRANSPORTER PROTEIN YFCA-RELATED"/>
    <property type="match status" value="1"/>
</dbReference>